<accession>A0A6J5NK82</accession>
<reference evidence="1" key="1">
    <citation type="submission" date="2020-04" db="EMBL/GenBank/DDBJ databases">
        <authorList>
            <person name="Chiriac C."/>
            <person name="Salcher M."/>
            <person name="Ghai R."/>
            <person name="Kavagutti S V."/>
        </authorList>
    </citation>
    <scope>NUCLEOTIDE SEQUENCE</scope>
</reference>
<name>A0A6J5NK82_9CAUD</name>
<protein>
    <submittedName>
        <fullName evidence="1">Uncharacterized protein</fullName>
    </submittedName>
</protein>
<proteinExistence type="predicted"/>
<gene>
    <name evidence="1" type="ORF">UFOVP658_27</name>
</gene>
<evidence type="ECO:0000313" key="1">
    <source>
        <dbReference type="EMBL" id="CAB4155804.1"/>
    </source>
</evidence>
<organism evidence="1">
    <name type="scientific">uncultured Caudovirales phage</name>
    <dbReference type="NCBI Taxonomy" id="2100421"/>
    <lineage>
        <taxon>Viruses</taxon>
        <taxon>Duplodnaviria</taxon>
        <taxon>Heunggongvirae</taxon>
        <taxon>Uroviricota</taxon>
        <taxon>Caudoviricetes</taxon>
        <taxon>Peduoviridae</taxon>
        <taxon>Maltschvirus</taxon>
        <taxon>Maltschvirus maltsch</taxon>
    </lineage>
</organism>
<dbReference type="EMBL" id="LR796639">
    <property type="protein sequence ID" value="CAB4155804.1"/>
    <property type="molecule type" value="Genomic_DNA"/>
</dbReference>
<sequence>MKKFMVRVTESVNHDYLVEAENEDEAVEAYYRLSAEELKTKDLDGCGDWDKPWDVAEYEAL</sequence>